<evidence type="ECO:0000256" key="2">
    <source>
        <dbReference type="SAM" id="MobiDB-lite"/>
    </source>
</evidence>
<dbReference type="GO" id="GO:0098858">
    <property type="term" value="C:actin-based cell projection"/>
    <property type="evidence" value="ECO:0007669"/>
    <property type="project" value="TreeGrafter"/>
</dbReference>
<dbReference type="EMBL" id="AJWJ01000165">
    <property type="protein sequence ID" value="KAF2074114.1"/>
    <property type="molecule type" value="Genomic_DNA"/>
</dbReference>
<dbReference type="InterPro" id="IPR028457">
    <property type="entry name" value="ABI"/>
</dbReference>
<accession>A0A8J4V7M7</accession>
<dbReference type="PANTHER" id="PTHR10460">
    <property type="entry name" value="ABL INTERACTOR FAMILY MEMBER"/>
    <property type="match status" value="1"/>
</dbReference>
<reference evidence="3" key="1">
    <citation type="submission" date="2020-01" db="EMBL/GenBank/DDBJ databases">
        <title>Development of genomics and gene disruption for Polysphondylium violaceum indicates a role for the polyketide synthase stlB in stalk morphogenesis.</title>
        <authorList>
            <person name="Narita B."/>
            <person name="Kawabe Y."/>
            <person name="Kin K."/>
            <person name="Saito T."/>
            <person name="Gibbs R."/>
            <person name="Kuspa A."/>
            <person name="Muzny D."/>
            <person name="Queller D."/>
            <person name="Richards S."/>
            <person name="Strassman J."/>
            <person name="Sucgang R."/>
            <person name="Worley K."/>
            <person name="Schaap P."/>
        </authorList>
    </citation>
    <scope>NUCLEOTIDE SEQUENCE</scope>
    <source>
        <strain evidence="3">QSvi11</strain>
    </source>
</reference>
<dbReference type="OrthoDB" id="5971719at2759"/>
<evidence type="ECO:0000313" key="4">
    <source>
        <dbReference type="Proteomes" id="UP000695562"/>
    </source>
</evidence>
<dbReference type="GO" id="GO:0048870">
    <property type="term" value="P:cell motility"/>
    <property type="evidence" value="ECO:0007669"/>
    <property type="project" value="TreeGrafter"/>
</dbReference>
<protein>
    <submittedName>
        <fullName evidence="3">Uncharacterized protein</fullName>
    </submittedName>
</protein>
<evidence type="ECO:0000313" key="3">
    <source>
        <dbReference type="EMBL" id="KAF2074114.1"/>
    </source>
</evidence>
<dbReference type="PANTHER" id="PTHR10460:SF0">
    <property type="entry name" value="ABELSON INTERACTING PROTEIN, ISOFORM D"/>
    <property type="match status" value="1"/>
</dbReference>
<feature type="compositionally biased region" description="Low complexity" evidence="2">
    <location>
        <begin position="178"/>
        <end position="196"/>
    </location>
</feature>
<evidence type="ECO:0000256" key="1">
    <source>
        <dbReference type="ARBA" id="ARBA00010020"/>
    </source>
</evidence>
<dbReference type="GO" id="GO:0035591">
    <property type="term" value="F:signaling adaptor activity"/>
    <property type="evidence" value="ECO:0007669"/>
    <property type="project" value="TreeGrafter"/>
</dbReference>
<keyword evidence="4" id="KW-1185">Reference proteome</keyword>
<dbReference type="GO" id="GO:0031209">
    <property type="term" value="C:SCAR complex"/>
    <property type="evidence" value="ECO:0007669"/>
    <property type="project" value="TreeGrafter"/>
</dbReference>
<feature type="compositionally biased region" description="Polar residues" evidence="2">
    <location>
        <begin position="153"/>
        <end position="168"/>
    </location>
</feature>
<dbReference type="Proteomes" id="UP000695562">
    <property type="component" value="Unassembled WGS sequence"/>
</dbReference>
<comment type="caution">
    <text evidence="3">The sequence shown here is derived from an EMBL/GenBank/DDBJ whole genome shotgun (WGS) entry which is preliminary data.</text>
</comment>
<feature type="compositionally biased region" description="Pro residues" evidence="2">
    <location>
        <begin position="216"/>
        <end position="228"/>
    </location>
</feature>
<feature type="compositionally biased region" description="Pro residues" evidence="2">
    <location>
        <begin position="272"/>
        <end position="297"/>
    </location>
</feature>
<dbReference type="GO" id="GO:0030027">
    <property type="term" value="C:lamellipodium"/>
    <property type="evidence" value="ECO:0007669"/>
    <property type="project" value="TreeGrafter"/>
</dbReference>
<feature type="region of interest" description="Disordered" evidence="2">
    <location>
        <begin position="153"/>
        <end position="316"/>
    </location>
</feature>
<sequence>MSNEGLDINVYSQTTIPAALAELMDNHSKMEQISNYCKSAYVSGGDTAQIYEQTQGYAKNALLNVAYHIQTIGTHITTLLQLQSNEIEKISIEIATLTQRVNMIHDSTGTQAFNTPDSTKSYRSTLKEKKIEVDSAKAPTKFVRKQVNYSMGDSAQLNHSNSSANLNGSTGGLAPPVNSNSSTPTYQSSPSYSPQPTGVPKGPPAPISAPPQRTSAPPPPSLSVPPIPSQRTSVHAPPPPPPSGGFDLPPPPPMMGDFPPPPPSFGGGGNGLPPPPSIGDLPPPPPSSFDFPPPPARPVSQYGYDFHDLPPPPPPQ</sequence>
<organism evidence="3 4">
    <name type="scientific">Polysphondylium violaceum</name>
    <dbReference type="NCBI Taxonomy" id="133409"/>
    <lineage>
        <taxon>Eukaryota</taxon>
        <taxon>Amoebozoa</taxon>
        <taxon>Evosea</taxon>
        <taxon>Eumycetozoa</taxon>
        <taxon>Dictyostelia</taxon>
        <taxon>Dictyosteliales</taxon>
        <taxon>Dictyosteliaceae</taxon>
        <taxon>Polysphondylium</taxon>
    </lineage>
</organism>
<dbReference type="Gene3D" id="6.10.140.1620">
    <property type="match status" value="1"/>
</dbReference>
<dbReference type="PRINTS" id="PR01217">
    <property type="entry name" value="PRICHEXTENSN"/>
</dbReference>
<comment type="similarity">
    <text evidence="1">Belongs to the ABI family.</text>
</comment>
<proteinExistence type="inferred from homology"/>
<dbReference type="GO" id="GO:0017124">
    <property type="term" value="F:SH3 domain binding"/>
    <property type="evidence" value="ECO:0007669"/>
    <property type="project" value="TreeGrafter"/>
</dbReference>
<dbReference type="AlphaFoldDB" id="A0A8J4V7M7"/>
<name>A0A8J4V7M7_9MYCE</name>
<feature type="compositionally biased region" description="Pro residues" evidence="2">
    <location>
        <begin position="236"/>
        <end position="264"/>
    </location>
</feature>
<gene>
    <name evidence="3" type="ORF">CYY_004599</name>
</gene>